<dbReference type="Gene3D" id="3.20.20.450">
    <property type="entry name" value="EAL domain"/>
    <property type="match status" value="1"/>
</dbReference>
<evidence type="ECO:0000259" key="3">
    <source>
        <dbReference type="PROSITE" id="PS50887"/>
    </source>
</evidence>
<dbReference type="InterPro" id="IPR052155">
    <property type="entry name" value="Biofilm_reg_signaling"/>
</dbReference>
<gene>
    <name evidence="4" type="ORF">LY04_03280</name>
</gene>
<dbReference type="InterPro" id="IPR000160">
    <property type="entry name" value="GGDEF_dom"/>
</dbReference>
<feature type="transmembrane region" description="Helical" evidence="1">
    <location>
        <begin position="175"/>
        <end position="192"/>
    </location>
</feature>
<dbReference type="Gene3D" id="3.30.70.270">
    <property type="match status" value="1"/>
</dbReference>
<evidence type="ECO:0000313" key="4">
    <source>
        <dbReference type="EMBL" id="TDW55795.1"/>
    </source>
</evidence>
<dbReference type="SMART" id="SM00052">
    <property type="entry name" value="EAL"/>
    <property type="match status" value="1"/>
</dbReference>
<proteinExistence type="predicted"/>
<evidence type="ECO:0000259" key="2">
    <source>
        <dbReference type="PROSITE" id="PS50883"/>
    </source>
</evidence>
<sequence>MTVNTIKMVVLTIAALLFSASSLYSYNRDLDVVRYVSATIKTVGWSSSELESEVLKFDHALTALLAGTQDAHYVQLRFELLWSRLEILLSGDESRPVREQPGVSLMLQQFLEQLARWEDRIYQLDSDSRAEVLALQQELSPYLQRVREINVENFAGNSVWQQLDIIGDIRLRSTIYLGGLLLSGMLMLWLVIRENRHNRYMAYHDMLTGLPNRMNFYQMMARSLTQAERRGTMLAIHMVDLNGFKAINDSLGHDVGDRVLKVVASRLRVALNGQGHVARLGGDEFVVIQPYLRREDARRSPERILQALSGEIRLPDGCLSPRACIGTSLYPEHGTTMAELLSHADTAMYYAKHNPRLSVQLFESGMDERRLRSQKLAVALQLAIENDELDLAYQPIFCLKDGSIESFEALLRWNSQEHGQISPLEIIAVAEHHGLAHLLNQWVLSSACQQLRGWHRQGYEFLKININISPEIFMSGELASTVKAILQRVGLPPSSLVLEITEDTSLWDTASSVDNLHALRQLGVEIALDDFGTGYSSFSHLRQLPVNKLKIDKSFVSDLTTDQRAADLVDAIIRLADSLDMAVTAEGIELPEQRDRLQQLGCAHGQGYLLARPILSCQVADWLTKNWQVRHSAPTG</sequence>
<dbReference type="PROSITE" id="PS50883">
    <property type="entry name" value="EAL"/>
    <property type="match status" value="1"/>
</dbReference>
<keyword evidence="1" id="KW-0812">Transmembrane</keyword>
<dbReference type="Pfam" id="PF00990">
    <property type="entry name" value="GGDEF"/>
    <property type="match status" value="1"/>
</dbReference>
<dbReference type="Proteomes" id="UP000295058">
    <property type="component" value="Unassembled WGS sequence"/>
</dbReference>
<keyword evidence="5" id="KW-1185">Reference proteome</keyword>
<dbReference type="InterPro" id="IPR001633">
    <property type="entry name" value="EAL_dom"/>
</dbReference>
<dbReference type="CDD" id="cd01949">
    <property type="entry name" value="GGDEF"/>
    <property type="match status" value="1"/>
</dbReference>
<dbReference type="InterPro" id="IPR029787">
    <property type="entry name" value="Nucleotide_cyclase"/>
</dbReference>
<feature type="domain" description="GGDEF" evidence="3">
    <location>
        <begin position="232"/>
        <end position="364"/>
    </location>
</feature>
<dbReference type="NCBIfam" id="TIGR00254">
    <property type="entry name" value="GGDEF"/>
    <property type="match status" value="1"/>
</dbReference>
<dbReference type="PANTHER" id="PTHR44757">
    <property type="entry name" value="DIGUANYLATE CYCLASE DGCP"/>
    <property type="match status" value="1"/>
</dbReference>
<protein>
    <submittedName>
        <fullName evidence="4">Diguanylate cyclase (GGDEF)-like protein</fullName>
    </submittedName>
</protein>
<keyword evidence="1" id="KW-0472">Membrane</keyword>
<dbReference type="PROSITE" id="PS50887">
    <property type="entry name" value="GGDEF"/>
    <property type="match status" value="1"/>
</dbReference>
<name>A0ABY2EUZ6_9GAMM</name>
<comment type="caution">
    <text evidence="4">The sequence shown here is derived from an EMBL/GenBank/DDBJ whole genome shotgun (WGS) entry which is preliminary data.</text>
</comment>
<reference evidence="4 5" key="1">
    <citation type="submission" date="2019-03" db="EMBL/GenBank/DDBJ databases">
        <title>Genomic Encyclopedia of Archaeal and Bacterial Type Strains, Phase II (KMG-II): from individual species to whole genera.</title>
        <authorList>
            <person name="Goeker M."/>
        </authorList>
    </citation>
    <scope>NUCLEOTIDE SEQUENCE [LARGE SCALE GENOMIC DNA]</scope>
    <source>
        <strain evidence="4 5">DSM 15594</strain>
    </source>
</reference>
<dbReference type="CDD" id="cd01948">
    <property type="entry name" value="EAL"/>
    <property type="match status" value="1"/>
</dbReference>
<keyword evidence="1" id="KW-1133">Transmembrane helix</keyword>
<dbReference type="InterPro" id="IPR043128">
    <property type="entry name" value="Rev_trsase/Diguanyl_cyclase"/>
</dbReference>
<accession>A0ABY2EUZ6</accession>
<dbReference type="EMBL" id="SODO01000017">
    <property type="protein sequence ID" value="TDW55795.1"/>
    <property type="molecule type" value="Genomic_DNA"/>
</dbReference>
<evidence type="ECO:0000256" key="1">
    <source>
        <dbReference type="SAM" id="Phobius"/>
    </source>
</evidence>
<feature type="domain" description="EAL" evidence="2">
    <location>
        <begin position="373"/>
        <end position="627"/>
    </location>
</feature>
<organism evidence="4 5">
    <name type="scientific">Oceanimonas baumannii</name>
    <dbReference type="NCBI Taxonomy" id="129578"/>
    <lineage>
        <taxon>Bacteria</taxon>
        <taxon>Pseudomonadati</taxon>
        <taxon>Pseudomonadota</taxon>
        <taxon>Gammaproteobacteria</taxon>
        <taxon>Aeromonadales</taxon>
        <taxon>Aeromonadaceae</taxon>
        <taxon>Oceanimonas</taxon>
    </lineage>
</organism>
<dbReference type="Pfam" id="PF00563">
    <property type="entry name" value="EAL"/>
    <property type="match status" value="1"/>
</dbReference>
<evidence type="ECO:0000313" key="5">
    <source>
        <dbReference type="Proteomes" id="UP000295058"/>
    </source>
</evidence>
<dbReference type="PANTHER" id="PTHR44757:SF2">
    <property type="entry name" value="BIOFILM ARCHITECTURE MAINTENANCE PROTEIN MBAA"/>
    <property type="match status" value="1"/>
</dbReference>
<dbReference type="SUPFAM" id="SSF55073">
    <property type="entry name" value="Nucleotide cyclase"/>
    <property type="match status" value="1"/>
</dbReference>
<dbReference type="InterPro" id="IPR035919">
    <property type="entry name" value="EAL_sf"/>
</dbReference>
<dbReference type="SMART" id="SM00267">
    <property type="entry name" value="GGDEF"/>
    <property type="match status" value="1"/>
</dbReference>
<dbReference type="SUPFAM" id="SSF141868">
    <property type="entry name" value="EAL domain-like"/>
    <property type="match status" value="1"/>
</dbReference>